<feature type="region of interest" description="Disordered" evidence="4">
    <location>
        <begin position="1987"/>
        <end position="2097"/>
    </location>
</feature>
<dbReference type="Pfam" id="PF03638">
    <property type="entry name" value="TCR"/>
    <property type="match status" value="1"/>
</dbReference>
<feature type="compositionally biased region" description="Basic and acidic residues" evidence="4">
    <location>
        <begin position="116"/>
        <end position="132"/>
    </location>
</feature>
<feature type="compositionally biased region" description="Polar residues" evidence="4">
    <location>
        <begin position="398"/>
        <end position="426"/>
    </location>
</feature>
<feature type="compositionally biased region" description="Basic and acidic residues" evidence="4">
    <location>
        <begin position="9"/>
        <end position="20"/>
    </location>
</feature>
<dbReference type="InterPro" id="IPR005172">
    <property type="entry name" value="CRC"/>
</dbReference>
<keyword evidence="9" id="KW-1185">Reference proteome</keyword>
<dbReference type="PANTHER" id="PTHR12446:SF34">
    <property type="entry name" value="PROTEIN LIN-54 HOMOLOG"/>
    <property type="match status" value="1"/>
</dbReference>
<evidence type="ECO:0000259" key="5">
    <source>
        <dbReference type="PROSITE" id="PS50982"/>
    </source>
</evidence>
<feature type="region of interest" description="Disordered" evidence="4">
    <location>
        <begin position="336"/>
        <end position="364"/>
    </location>
</feature>
<evidence type="ECO:0000256" key="1">
    <source>
        <dbReference type="ARBA" id="ARBA00004123"/>
    </source>
</evidence>
<feature type="compositionally biased region" description="Polar residues" evidence="4">
    <location>
        <begin position="1382"/>
        <end position="1396"/>
    </location>
</feature>
<evidence type="ECO:0000256" key="2">
    <source>
        <dbReference type="ARBA" id="ARBA00007267"/>
    </source>
</evidence>
<dbReference type="Pfam" id="PF01429">
    <property type="entry name" value="MBD"/>
    <property type="match status" value="1"/>
</dbReference>
<gene>
    <name evidence="8" type="ORF">MNOR_LOCUS15827</name>
</gene>
<dbReference type="PROSITE" id="PS51416">
    <property type="entry name" value="MIB_HERC2"/>
    <property type="match status" value="1"/>
</dbReference>
<dbReference type="EMBL" id="CAXKWB010010096">
    <property type="protein sequence ID" value="CAL4096767.1"/>
    <property type="molecule type" value="Genomic_DNA"/>
</dbReference>
<dbReference type="Gene3D" id="2.30.30.40">
    <property type="entry name" value="SH3 Domains"/>
    <property type="match status" value="1"/>
</dbReference>
<name>A0AAV2QR08_MEGNR</name>
<comment type="similarity">
    <text evidence="2">Belongs to the lin-54 family.</text>
</comment>
<dbReference type="InterPro" id="IPR037252">
    <property type="entry name" value="Mib_Herc2_sf"/>
</dbReference>
<feature type="compositionally biased region" description="Low complexity" evidence="4">
    <location>
        <begin position="2061"/>
        <end position="2086"/>
    </location>
</feature>
<evidence type="ECO:0000256" key="4">
    <source>
        <dbReference type="SAM" id="MobiDB-lite"/>
    </source>
</evidence>
<dbReference type="CDD" id="cd00122">
    <property type="entry name" value="MBD"/>
    <property type="match status" value="1"/>
</dbReference>
<sequence>MNTEITDMECTKVDNLHDESSQNETSSIQDTTEDNNGNNSLNCNTFTESQGDKSMETGDPLGMEIDGKGGTLENKKDKCNLKSNSNPKHLEDTECDKAIIKGDKSMETGDPLGMEIDDKGGTSENKKDKCNLKENSNPKNLEDTESDKAITKGDKSMETGNDLGMEIDDKGETLESKKDKCKLNSISEPKKSEDTECDKAITKVDKSMETGNASGMEIDNEGGTLESNKDKCILNSNTDPKNFEDIEGEKAFTKGNKIMKTGNPLGIEIDDTGGILKRKKDKFNLNSDSDSDPKKIEDSLNGNGEQGIDLEDENISNVEKLTDSTINTEDRLLLSKSIKDNSLDSDSRTSLVDDDNCNDKDKSNEYEKVNTQVNEETGIELLSSPPVKSKESLDKDVSNNNEQLSTNTEIFHSSANTNVTDSQDNNLPADENSSEQENNTETIEENSENLTEDPEDCGFNIAMVVVQEKTCKTEKEPEKMEVLLDLPTQDQQQEQQQQQQLPEGWKRETVQRSRKNRMDIYYVSPTGLRLRSEAEVYQYCEQEGLQLDLSLFDFGYEEVELTDSDTTVTISEDDSDDDQVVWASTGNFVNNKKSKERLAKANAPFDIVNSQISKSIYLGDAIVLTPKVIPYKVTVNAKIQLPEFLKDYTVLRHDDYLAFRTKEQFWQEPFMKRIYEALDDREISIAMASELVGVRSQKLHQEYQEFTRNPWLTDAFSKYLGNKDGVVAANSIEASTSQQLKPIRSAGPSQIIPSTSRLGAFDIRMKKCSCKKSECLKTSCVCYNNFEMCQDCGCKDCHNKDKDPKREEALKNRLTKMYPLLSKDLKVSNTAAMAAYAAVQEMMTAGKPTKGTSLNNGAAASAEVSAGRKKKAFQLGCSCSKTGCCNKTCGCYSKGLNCSDACQCAKCNNRISMHSLFSTMNPAQNFPLNSAPPNPPGFIVESITDSIRRLFPQIVPEPTIMSNTQPNNESGGGTSIVTSAGNNFVSIESNVLNTRPIFVSRGETSIVTSAGTNFVTSDMPIARTNIVASDMATSVHNVVPIVVSRATSSARNSPLPTTLTSSVIGAVPASQPRSSNPTLNAIKGLEDKDTFLHKWVEANYMIDASNFWEENLIFLHLKNTIERLGLKHVVSLYQLREAVRKVFGPGVGPNKSLGTSYWLYTGIKPVLAHPASTTTAPSTSSSLAPPTTQLTDPSAVTNIAVLPTNCHRGSTTVSAAENDDDVCIVERGNDTTPGAHMVTIPSSIMSEGRTAEVSRTSGSNQGSPMVTIHSVESLAASSSDTINKQTPPNITLPQKRSNKEDCIIGWLRENYKKTGGSVDIDSLYQKCLSNLTTTHQVFSISEFISCVKYVFGAEVGPKPCYDAKDVLRWHFVGIWPKDSSIISTDNSRSGSTTDTALESDDDVCIIDGDNDDGGDDTDDMADQEFNPVISEVVGGGGHSMLHLDSQEEGNSNRNDQAFCPVIEDVYTQHQASQTSVSGSKTTQGGYPPPPRLTGPHGMSSGPVRVGPTVDGLSGNANPSGAMQITNPAGPTVARAVEVGIRVQRGPDWIHGDEDGHGLGTVTELSKNGTVQVIWDCKKSAPGVWYNMGLNGKYRLRPADDAPRIAAPEFMPSMLARPPPPLLINPSAPSLGNSSSTALGSLPAPTLGNPSVPIFGNPYGPILGIPQGHMPRLPHGTIPGIHHGPIPGIHHGPIPGIPHGPMARIPVGPMLGIPPGLMLTNPHGPMLGPMLVNTSVPMSVNPTVATKFGNSSAPSPANQPFQALVSPPQEITISEAADVAVQMPIWTHHRVQMGTIVKPGPNWHHGEDSTLGKGLVLELKVIGSRQYARVKWSDKDQYKWGWYCYSTGEIQLAEGVISVNMAGNRRLITHPSGLSRRERRTFSKITNPRIVNIDTEEVLLEWILTNCQECPGSQYDQVDIYQKCKKYMDSRSMKAGGPIVLGNILRKIFGNQVGPKRTQLDGELKWRYQGISGISKDPLSIAISADDGLPGLQERGNEVSHEVDKRNRRTAAKESMCQEETEKMITNSERTYSPAFEGHNFSPQKTKQSDNHSDQFGTTSYLRNSRSPSPMSRSPSPLSTLSPASSLDQLSDIDSHDGTNLDLEDSLFDASSCISDTDFCDIETDSPTKQKELPNTHLKYPDCPYDPIKDRKMWLLYIDTFGK</sequence>
<feature type="domain" description="MIB/HERC2" evidence="6">
    <location>
        <begin position="1528"/>
        <end position="1601"/>
    </location>
</feature>
<evidence type="ECO:0000313" key="8">
    <source>
        <dbReference type="EMBL" id="CAL4096767.1"/>
    </source>
</evidence>
<dbReference type="Proteomes" id="UP001497623">
    <property type="component" value="Unassembled WGS sequence"/>
</dbReference>
<dbReference type="PROSITE" id="PS51634">
    <property type="entry name" value="CRC"/>
    <property type="match status" value="1"/>
</dbReference>
<feature type="compositionally biased region" description="Acidic residues" evidence="4">
    <location>
        <begin position="1397"/>
        <end position="1422"/>
    </location>
</feature>
<dbReference type="InterPro" id="IPR010606">
    <property type="entry name" value="Mib_Herc2"/>
</dbReference>
<dbReference type="InterPro" id="IPR016177">
    <property type="entry name" value="DNA-bd_dom_sf"/>
</dbReference>
<dbReference type="PANTHER" id="PTHR12446">
    <property type="entry name" value="TESMIN/TSO1-RELATED"/>
    <property type="match status" value="1"/>
</dbReference>
<feature type="compositionally biased region" description="Basic and acidic residues" evidence="4">
    <location>
        <begin position="167"/>
        <end position="208"/>
    </location>
</feature>
<feature type="region of interest" description="Disordered" evidence="4">
    <location>
        <begin position="377"/>
        <end position="455"/>
    </location>
</feature>
<keyword evidence="3" id="KW-0539">Nucleus</keyword>
<feature type="region of interest" description="Disordered" evidence="4">
    <location>
        <begin position="1469"/>
        <end position="1510"/>
    </location>
</feature>
<comment type="caution">
    <text evidence="8">The sequence shown here is derived from an EMBL/GenBank/DDBJ whole genome shotgun (WGS) entry which is preliminary data.</text>
</comment>
<dbReference type="GO" id="GO:0005634">
    <property type="term" value="C:nucleus"/>
    <property type="evidence" value="ECO:0007669"/>
    <property type="project" value="UniProtKB-SubCell"/>
</dbReference>
<dbReference type="InterPro" id="IPR033467">
    <property type="entry name" value="Tesmin/TSO1-like_CXC"/>
</dbReference>
<comment type="subcellular location">
    <subcellularLocation>
        <location evidence="1">Nucleus</location>
    </subcellularLocation>
</comment>
<protein>
    <submittedName>
        <fullName evidence="8">Uncharacterized protein</fullName>
    </submittedName>
</protein>
<feature type="compositionally biased region" description="Basic and acidic residues" evidence="4">
    <location>
        <begin position="88"/>
        <end position="107"/>
    </location>
</feature>
<dbReference type="GO" id="GO:0046872">
    <property type="term" value="F:metal ion binding"/>
    <property type="evidence" value="ECO:0007669"/>
    <property type="project" value="InterPro"/>
</dbReference>
<organism evidence="8 9">
    <name type="scientific">Meganyctiphanes norvegica</name>
    <name type="common">Northern krill</name>
    <name type="synonym">Thysanopoda norvegica</name>
    <dbReference type="NCBI Taxonomy" id="48144"/>
    <lineage>
        <taxon>Eukaryota</taxon>
        <taxon>Metazoa</taxon>
        <taxon>Ecdysozoa</taxon>
        <taxon>Arthropoda</taxon>
        <taxon>Crustacea</taxon>
        <taxon>Multicrustacea</taxon>
        <taxon>Malacostraca</taxon>
        <taxon>Eumalacostraca</taxon>
        <taxon>Eucarida</taxon>
        <taxon>Euphausiacea</taxon>
        <taxon>Euphausiidae</taxon>
        <taxon>Meganyctiphanes</taxon>
    </lineage>
</organism>
<feature type="compositionally biased region" description="Polar residues" evidence="4">
    <location>
        <begin position="22"/>
        <end position="49"/>
    </location>
</feature>
<feature type="compositionally biased region" description="Basic and acidic residues" evidence="4">
    <location>
        <begin position="1994"/>
        <end position="2004"/>
    </location>
</feature>
<dbReference type="InterPro" id="IPR028307">
    <property type="entry name" value="Lin-54_fam"/>
</dbReference>
<dbReference type="GO" id="GO:0004842">
    <property type="term" value="F:ubiquitin-protein transferase activity"/>
    <property type="evidence" value="ECO:0007669"/>
    <property type="project" value="InterPro"/>
</dbReference>
<dbReference type="InterPro" id="IPR001739">
    <property type="entry name" value="Methyl_CpG_DNA-bd"/>
</dbReference>
<evidence type="ECO:0000313" key="9">
    <source>
        <dbReference type="Proteomes" id="UP001497623"/>
    </source>
</evidence>
<evidence type="ECO:0000259" key="7">
    <source>
        <dbReference type="PROSITE" id="PS51634"/>
    </source>
</evidence>
<feature type="domain" description="CRC" evidence="7">
    <location>
        <begin position="764"/>
        <end position="912"/>
    </location>
</feature>
<feature type="compositionally biased region" description="Acidic residues" evidence="4">
    <location>
        <begin position="442"/>
        <end position="455"/>
    </location>
</feature>
<dbReference type="GO" id="GO:0016567">
    <property type="term" value="P:protein ubiquitination"/>
    <property type="evidence" value="ECO:0007669"/>
    <property type="project" value="InterPro"/>
</dbReference>
<dbReference type="SUPFAM" id="SSF54171">
    <property type="entry name" value="DNA-binding domain"/>
    <property type="match status" value="1"/>
</dbReference>
<dbReference type="Gene3D" id="3.30.890.10">
    <property type="entry name" value="Methyl-cpg-binding Protein 2, Chain A"/>
    <property type="match status" value="1"/>
</dbReference>
<feature type="region of interest" description="Disordered" evidence="4">
    <location>
        <begin position="1"/>
        <end position="248"/>
    </location>
</feature>
<evidence type="ECO:0000256" key="3">
    <source>
        <dbReference type="ARBA" id="ARBA00023242"/>
    </source>
</evidence>
<dbReference type="SMART" id="SM00391">
    <property type="entry name" value="MBD"/>
    <property type="match status" value="1"/>
</dbReference>
<feature type="region of interest" description="Disordered" evidence="4">
    <location>
        <begin position="1382"/>
        <end position="1422"/>
    </location>
</feature>
<accession>A0AAV2QR08</accession>
<feature type="domain" description="MBD" evidence="5">
    <location>
        <begin position="491"/>
        <end position="559"/>
    </location>
</feature>
<reference evidence="8 9" key="1">
    <citation type="submission" date="2024-05" db="EMBL/GenBank/DDBJ databases">
        <authorList>
            <person name="Wallberg A."/>
        </authorList>
    </citation>
    <scope>NUCLEOTIDE SEQUENCE [LARGE SCALE GENOMIC DNA]</scope>
</reference>
<dbReference type="PROSITE" id="PS50982">
    <property type="entry name" value="MBD"/>
    <property type="match status" value="1"/>
</dbReference>
<feature type="compositionally biased region" description="Basic and acidic residues" evidence="4">
    <location>
        <begin position="388"/>
        <end position="397"/>
    </location>
</feature>
<feature type="region of interest" description="Disordered" evidence="4">
    <location>
        <begin position="1171"/>
        <end position="1190"/>
    </location>
</feature>
<dbReference type="SMART" id="SM01114">
    <property type="entry name" value="CXC"/>
    <property type="match status" value="2"/>
</dbReference>
<feature type="region of interest" description="Disordered" evidence="4">
    <location>
        <begin position="278"/>
        <end position="316"/>
    </location>
</feature>
<dbReference type="SUPFAM" id="SSF159034">
    <property type="entry name" value="Mib/herc2 domain-like"/>
    <property type="match status" value="1"/>
</dbReference>
<dbReference type="GO" id="GO:0003677">
    <property type="term" value="F:DNA binding"/>
    <property type="evidence" value="ECO:0007669"/>
    <property type="project" value="InterPro"/>
</dbReference>
<evidence type="ECO:0000259" key="6">
    <source>
        <dbReference type="PROSITE" id="PS51416"/>
    </source>
</evidence>
<proteinExistence type="inferred from homology"/>
<feature type="compositionally biased region" description="Basic and acidic residues" evidence="4">
    <location>
        <begin position="140"/>
        <end position="157"/>
    </location>
</feature>
<dbReference type="GO" id="GO:0006355">
    <property type="term" value="P:regulation of DNA-templated transcription"/>
    <property type="evidence" value="ECO:0007669"/>
    <property type="project" value="TreeGrafter"/>
</dbReference>
<feature type="compositionally biased region" description="Polar residues" evidence="4">
    <location>
        <begin position="1469"/>
        <end position="1484"/>
    </location>
</feature>
<feature type="compositionally biased region" description="Basic and acidic residues" evidence="4">
    <location>
        <begin position="336"/>
        <end position="347"/>
    </location>
</feature>